<dbReference type="Pfam" id="PF00085">
    <property type="entry name" value="Thioredoxin"/>
    <property type="match status" value="1"/>
</dbReference>
<dbReference type="AlphaFoldDB" id="A0AAR2K2F3"/>
<sequence length="738" mass="83912">MCGAVLLGLALLLALTLNCSRAKDVVAVARPPVRFFSSKVPVVDLFQGQQDQAERLREGADVCVLVYYAPWCAHSISAREQVQQVALRMAVEVQFIAVNCWWNQGKCRKQKNFFQYPVIHLFYRRFGPIEYKGPLVAEYLESFIRRVSTPLTYLPTRTALNTFLSHHEQGVVGFFEFNSSPQPPGYITFLTSALHALRRDSQGAVRFGVVTNREVAEGISVREDESVYLHRRFNTSLVFSRAERNFTAEEICNWVYENRERVIHWIQPMGAKSYSLEAELHKGPALLTFLPHNPLTASHHLLSEVVDIALRYHSCCVSEPHPAPLRSHCSAMELEAVLDSYLRNAVVPAPPTCTNVHNAYSPFSHYSACCRTLPADVRTPAWAEPHCPPVMDSVSGLHCRTNKTLRFYLLDSHLSWPLAERLGALSNRSTDTFTTIVNLRDETHYVLENARKDSLERFILNFSAPYSPLHRHLVGHRELHPPQSLIQEVTTGSFMDTVMDPERDVLLFYYTRWCGFCTVLNHVLLQLARLFQGNSALTVARVNVGLNDLPWEFMVDHLPSFLFFPKHRKQMSVKFPDSAPVTVPNLLRFILRHTGHAPSDQGAGPKSLLEAELRALQGEVLSLQQARERLSQQLAALWRENRRLALHARALTSHNAELHSQNAELQAQSGRLETLYREKSRQLADAVNRLQELTNASEELLTENSLLKVLLTMLKDRERENEGEREEGERKKGMEEAS</sequence>
<dbReference type="SUPFAM" id="SSF52833">
    <property type="entry name" value="Thioredoxin-like"/>
    <property type="match status" value="2"/>
</dbReference>
<keyword evidence="1" id="KW-0175">Coiled coil</keyword>
<evidence type="ECO:0000313" key="7">
    <source>
        <dbReference type="Proteomes" id="UP001501920"/>
    </source>
</evidence>
<evidence type="ECO:0000313" key="6">
    <source>
        <dbReference type="Ensembl" id="ENSPNAP00000056629.1"/>
    </source>
</evidence>
<feature type="chain" id="PRO_5043512772" description="Thioredoxin domain-containing protein" evidence="3">
    <location>
        <begin position="23"/>
        <end position="738"/>
    </location>
</feature>
<feature type="domain" description="TXNDC11 thioredoxin-like" evidence="5">
    <location>
        <begin position="202"/>
        <end position="262"/>
    </location>
</feature>
<dbReference type="PANTHER" id="PTHR46497:SF1">
    <property type="entry name" value="THIOREDOXIN DOMAIN-CONTAINING PROTEIN 11"/>
    <property type="match status" value="1"/>
</dbReference>
<reference evidence="6 7" key="1">
    <citation type="submission" date="2020-10" db="EMBL/GenBank/DDBJ databases">
        <title>Pygocentrus nattereri (red-bellied piranha) genome, fPygNat1, primary haplotype.</title>
        <authorList>
            <person name="Myers G."/>
            <person name="Meyer A."/>
            <person name="Karagic N."/>
            <person name="Pippel M."/>
            <person name="Winkler S."/>
            <person name="Tracey A."/>
            <person name="Wood J."/>
            <person name="Formenti G."/>
            <person name="Howe K."/>
            <person name="Fedrigo O."/>
            <person name="Jarvis E.D."/>
        </authorList>
    </citation>
    <scope>NUCLEOTIDE SEQUENCE [LARGE SCALE GENOMIC DNA]</scope>
</reference>
<dbReference type="PANTHER" id="PTHR46497">
    <property type="entry name" value="THIOREDOXIN DOMAIN-CONTAINING PROTEIN 11"/>
    <property type="match status" value="1"/>
</dbReference>
<feature type="coiled-coil region" evidence="1">
    <location>
        <begin position="606"/>
        <end position="703"/>
    </location>
</feature>
<reference evidence="6" key="2">
    <citation type="submission" date="2025-08" db="UniProtKB">
        <authorList>
            <consortium name="Ensembl"/>
        </authorList>
    </citation>
    <scope>IDENTIFICATION</scope>
</reference>
<reference evidence="6" key="3">
    <citation type="submission" date="2025-09" db="UniProtKB">
        <authorList>
            <consortium name="Ensembl"/>
        </authorList>
    </citation>
    <scope>IDENTIFICATION</scope>
</reference>
<name>A0AAR2K2F3_PYGNA</name>
<evidence type="ECO:0000259" key="5">
    <source>
        <dbReference type="Pfam" id="PF26234"/>
    </source>
</evidence>
<dbReference type="Proteomes" id="UP001501920">
    <property type="component" value="Chromosome 12"/>
</dbReference>
<dbReference type="InterPro" id="IPR036249">
    <property type="entry name" value="Thioredoxin-like_sf"/>
</dbReference>
<evidence type="ECO:0000256" key="1">
    <source>
        <dbReference type="SAM" id="Coils"/>
    </source>
</evidence>
<feature type="domain" description="Thioredoxin" evidence="4">
    <location>
        <begin position="487"/>
        <end position="572"/>
    </location>
</feature>
<dbReference type="Gene3D" id="3.40.30.10">
    <property type="entry name" value="Glutaredoxin"/>
    <property type="match status" value="3"/>
</dbReference>
<gene>
    <name evidence="6" type="primary">TXNDC11</name>
</gene>
<dbReference type="InterPro" id="IPR013766">
    <property type="entry name" value="Thioredoxin_domain"/>
</dbReference>
<evidence type="ECO:0000256" key="2">
    <source>
        <dbReference type="SAM" id="MobiDB-lite"/>
    </source>
</evidence>
<evidence type="ECO:0000256" key="3">
    <source>
        <dbReference type="SAM" id="SignalP"/>
    </source>
</evidence>
<organism evidence="6 7">
    <name type="scientific">Pygocentrus nattereri</name>
    <name type="common">Red-bellied piranha</name>
    <dbReference type="NCBI Taxonomy" id="42514"/>
    <lineage>
        <taxon>Eukaryota</taxon>
        <taxon>Metazoa</taxon>
        <taxon>Chordata</taxon>
        <taxon>Craniata</taxon>
        <taxon>Vertebrata</taxon>
        <taxon>Euteleostomi</taxon>
        <taxon>Actinopterygii</taxon>
        <taxon>Neopterygii</taxon>
        <taxon>Teleostei</taxon>
        <taxon>Ostariophysi</taxon>
        <taxon>Characiformes</taxon>
        <taxon>Characoidei</taxon>
        <taxon>Pygocentrus</taxon>
    </lineage>
</organism>
<dbReference type="InterPro" id="IPR058777">
    <property type="entry name" value="TXNDC11_thioredoxin"/>
</dbReference>
<accession>A0AAR2K2F3</accession>
<dbReference type="Ensembl" id="ENSPNAT00000079921.1">
    <property type="protein sequence ID" value="ENSPNAP00000056629.1"/>
    <property type="gene ID" value="ENSPNAG00000022604.2"/>
</dbReference>
<keyword evidence="7" id="KW-1185">Reference proteome</keyword>
<feature type="region of interest" description="Disordered" evidence="2">
    <location>
        <begin position="717"/>
        <end position="738"/>
    </location>
</feature>
<protein>
    <recommendedName>
        <fullName evidence="8">Thioredoxin domain-containing protein</fullName>
    </recommendedName>
</protein>
<proteinExistence type="predicted"/>
<feature type="signal peptide" evidence="3">
    <location>
        <begin position="1"/>
        <end position="22"/>
    </location>
</feature>
<keyword evidence="3" id="KW-0732">Signal</keyword>
<dbReference type="CDD" id="cd02981">
    <property type="entry name" value="PDI_b_family"/>
    <property type="match status" value="1"/>
</dbReference>
<evidence type="ECO:0000259" key="4">
    <source>
        <dbReference type="Pfam" id="PF00085"/>
    </source>
</evidence>
<dbReference type="Pfam" id="PF26234">
    <property type="entry name" value="TXNDC11_2nd"/>
    <property type="match status" value="1"/>
</dbReference>
<evidence type="ECO:0008006" key="8">
    <source>
        <dbReference type="Google" id="ProtNLM"/>
    </source>
</evidence>
<dbReference type="InterPro" id="IPR052792">
    <property type="entry name" value="Thioredoxin_dom-contain_11"/>
</dbReference>
<dbReference type="GeneTree" id="ENSGT00390000016020"/>